<evidence type="ECO:0000256" key="4">
    <source>
        <dbReference type="ARBA" id="ARBA00036539"/>
    </source>
</evidence>
<organism evidence="7 8">
    <name type="scientific">Dekkera bruxellensis</name>
    <name type="common">Brettanomyces custersii</name>
    <dbReference type="NCBI Taxonomy" id="5007"/>
    <lineage>
        <taxon>Eukaryota</taxon>
        <taxon>Fungi</taxon>
        <taxon>Dikarya</taxon>
        <taxon>Ascomycota</taxon>
        <taxon>Saccharomycotina</taxon>
        <taxon>Pichiomycetes</taxon>
        <taxon>Pichiales</taxon>
        <taxon>Pichiaceae</taxon>
        <taxon>Brettanomyces</taxon>
    </lineage>
</organism>
<evidence type="ECO:0000256" key="1">
    <source>
        <dbReference type="ARBA" id="ARBA00010638"/>
    </source>
</evidence>
<accession>A0A7D9D010</accession>
<feature type="chain" id="PRO_5028836175" description="5-formyltetrahydrofolate cyclo-ligase" evidence="6">
    <location>
        <begin position="23"/>
        <end position="264"/>
    </location>
</feature>
<evidence type="ECO:0000256" key="3">
    <source>
        <dbReference type="ARBA" id="ARBA00022840"/>
    </source>
</evidence>
<sequence length="264" mass="30614">MKWSKRSLTIFWVLHSWHGILKSTLLRRENIMKLTSMDTIKNLKWALRKQIKARIAKLSHDTLLKQSILAAKTISDLPEFKNAKTVGLYMNLPSGELPTDEIVKTCFNFDKKVYLPRVTAISRFNDTKRFEKQKSILHFLSIDNLSEARSLPERGRYKIREPEFKSDDSGSVVNDLLQNNEKLDILFVPGMAFSSGCERLGHGAGYYDDFIKRYNEKYHEKPLLIGLGLKEQLLTKENGEVLHMEEHDELLDNVVIVDTVYSRR</sequence>
<dbReference type="Proteomes" id="UP000478008">
    <property type="component" value="Unassembled WGS sequence"/>
</dbReference>
<comment type="catalytic activity">
    <reaction evidence="4">
        <text>(6S)-5-formyl-5,6,7,8-tetrahydrofolate + ATP = (6R)-5,10-methenyltetrahydrofolate + ADP + phosphate</text>
        <dbReference type="Rhea" id="RHEA:10488"/>
        <dbReference type="ChEBI" id="CHEBI:30616"/>
        <dbReference type="ChEBI" id="CHEBI:43474"/>
        <dbReference type="ChEBI" id="CHEBI:57455"/>
        <dbReference type="ChEBI" id="CHEBI:57457"/>
        <dbReference type="ChEBI" id="CHEBI:456216"/>
        <dbReference type="EC" id="6.3.3.2"/>
    </reaction>
</comment>
<dbReference type="Gene3D" id="3.40.50.10420">
    <property type="entry name" value="NagB/RpiA/CoA transferase-like"/>
    <property type="match status" value="1"/>
</dbReference>
<evidence type="ECO:0000313" key="7">
    <source>
        <dbReference type="EMBL" id="VUG19894.1"/>
    </source>
</evidence>
<reference evidence="7 8" key="1">
    <citation type="submission" date="2019-07" db="EMBL/GenBank/DDBJ databases">
        <authorList>
            <person name="Friedrich A."/>
            <person name="Schacherer J."/>
        </authorList>
    </citation>
    <scope>NUCLEOTIDE SEQUENCE [LARGE SCALE GENOMIC DNA]</scope>
</reference>
<dbReference type="InterPro" id="IPR037171">
    <property type="entry name" value="NagB/RpiA_transferase-like"/>
</dbReference>
<dbReference type="PANTHER" id="PTHR23407:SF1">
    <property type="entry name" value="5-FORMYLTETRAHYDROFOLATE CYCLO-LIGASE"/>
    <property type="match status" value="1"/>
</dbReference>
<gene>
    <name evidence="7" type="ORF">DEBR0S6_02674G</name>
</gene>
<dbReference type="Pfam" id="PF01812">
    <property type="entry name" value="5-FTHF_cyc-lig"/>
    <property type="match status" value="1"/>
</dbReference>
<keyword evidence="3" id="KW-0067">ATP-binding</keyword>
<dbReference type="GO" id="GO:0030272">
    <property type="term" value="F:5-formyltetrahydrofolate cyclo-ligase activity"/>
    <property type="evidence" value="ECO:0007669"/>
    <property type="project" value="UniProtKB-EC"/>
</dbReference>
<evidence type="ECO:0000256" key="2">
    <source>
        <dbReference type="ARBA" id="ARBA00022741"/>
    </source>
</evidence>
<dbReference type="InterPro" id="IPR002698">
    <property type="entry name" value="FTHF_cligase"/>
</dbReference>
<evidence type="ECO:0000313" key="8">
    <source>
        <dbReference type="Proteomes" id="UP000478008"/>
    </source>
</evidence>
<comment type="similarity">
    <text evidence="1">Belongs to the 5-formyltetrahydrofolate cyclo-ligase family.</text>
</comment>
<protein>
    <recommendedName>
        <fullName evidence="5">5-formyltetrahydrofolate cyclo-ligase</fullName>
        <ecNumber evidence="5">6.3.3.2</ecNumber>
    </recommendedName>
</protein>
<feature type="signal peptide" evidence="6">
    <location>
        <begin position="1"/>
        <end position="22"/>
    </location>
</feature>
<evidence type="ECO:0000256" key="6">
    <source>
        <dbReference type="SAM" id="SignalP"/>
    </source>
</evidence>
<dbReference type="SUPFAM" id="SSF100950">
    <property type="entry name" value="NagB/RpiA/CoA transferase-like"/>
    <property type="match status" value="1"/>
</dbReference>
<dbReference type="AlphaFoldDB" id="A0A7D9D010"/>
<keyword evidence="6" id="KW-0732">Signal</keyword>
<keyword evidence="2" id="KW-0547">Nucleotide-binding</keyword>
<dbReference type="GO" id="GO:0009396">
    <property type="term" value="P:folic acid-containing compound biosynthetic process"/>
    <property type="evidence" value="ECO:0007669"/>
    <property type="project" value="TreeGrafter"/>
</dbReference>
<dbReference type="GO" id="GO:0035999">
    <property type="term" value="P:tetrahydrofolate interconversion"/>
    <property type="evidence" value="ECO:0007669"/>
    <property type="project" value="TreeGrafter"/>
</dbReference>
<dbReference type="PANTHER" id="PTHR23407">
    <property type="entry name" value="ATPASE INHIBITOR/5-FORMYLTETRAHYDROFOLATE CYCLO-LIGASE"/>
    <property type="match status" value="1"/>
</dbReference>
<evidence type="ECO:0000256" key="5">
    <source>
        <dbReference type="ARBA" id="ARBA00038966"/>
    </source>
</evidence>
<proteinExistence type="inferred from homology"/>
<dbReference type="EMBL" id="CABFWN010000006">
    <property type="protein sequence ID" value="VUG19894.1"/>
    <property type="molecule type" value="Genomic_DNA"/>
</dbReference>
<dbReference type="GO" id="GO:0005739">
    <property type="term" value="C:mitochondrion"/>
    <property type="evidence" value="ECO:0007669"/>
    <property type="project" value="TreeGrafter"/>
</dbReference>
<dbReference type="InterPro" id="IPR024185">
    <property type="entry name" value="FTHF_cligase-like_sf"/>
</dbReference>
<keyword evidence="8" id="KW-1185">Reference proteome</keyword>
<dbReference type="GO" id="GO:0005524">
    <property type="term" value="F:ATP binding"/>
    <property type="evidence" value="ECO:0007669"/>
    <property type="project" value="UniProtKB-KW"/>
</dbReference>
<name>A0A7D9D010_DEKBR</name>
<dbReference type="EC" id="6.3.3.2" evidence="5"/>